<accession>A0A381T1H4</accession>
<dbReference type="AlphaFoldDB" id="A0A381T1H4"/>
<proteinExistence type="predicted"/>
<name>A0A381T1H4_9ZZZZ</name>
<gene>
    <name evidence="1" type="ORF">METZ01_LOCUS62443</name>
</gene>
<reference evidence="1" key="1">
    <citation type="submission" date="2018-05" db="EMBL/GenBank/DDBJ databases">
        <authorList>
            <person name="Lanie J.A."/>
            <person name="Ng W.-L."/>
            <person name="Kazmierczak K.M."/>
            <person name="Andrzejewski T.M."/>
            <person name="Davidsen T.M."/>
            <person name="Wayne K.J."/>
            <person name="Tettelin H."/>
            <person name="Glass J.I."/>
            <person name="Rusch D."/>
            <person name="Podicherti R."/>
            <person name="Tsui H.-C.T."/>
            <person name="Winkler M.E."/>
        </authorList>
    </citation>
    <scope>NUCLEOTIDE SEQUENCE</scope>
</reference>
<protein>
    <submittedName>
        <fullName evidence="1">Uncharacterized protein</fullName>
    </submittedName>
</protein>
<evidence type="ECO:0000313" key="1">
    <source>
        <dbReference type="EMBL" id="SVA09589.1"/>
    </source>
</evidence>
<dbReference type="EMBL" id="UINC01003830">
    <property type="protein sequence ID" value="SVA09589.1"/>
    <property type="molecule type" value="Genomic_DNA"/>
</dbReference>
<organism evidence="1">
    <name type="scientific">marine metagenome</name>
    <dbReference type="NCBI Taxonomy" id="408172"/>
    <lineage>
        <taxon>unclassified sequences</taxon>
        <taxon>metagenomes</taxon>
        <taxon>ecological metagenomes</taxon>
    </lineage>
</organism>
<sequence length="181" mass="20573">MQDQLGNHFDSKTERKYLTTYTEPVQPAIIGYSILETFVLHPTEWTILPIELHVFDENGLENISKVEYETLRIFNGCNADNNNNGIINEPISDNDYTNLGFDDWLLIFNRFGPNNIFIYTIEIPMRPFNGSALTDLDGNIVPGFEATDCGRTGDVFFKFQATDNSDLTDSIEDIHIEIIAP</sequence>